<evidence type="ECO:0000313" key="12">
    <source>
        <dbReference type="EMBL" id="KAJ9545849.1"/>
    </source>
</evidence>
<keyword evidence="6" id="KW-0460">Magnesium</keyword>
<evidence type="ECO:0000256" key="1">
    <source>
        <dbReference type="ARBA" id="ARBA00001936"/>
    </source>
</evidence>
<dbReference type="SUPFAM" id="SSF81606">
    <property type="entry name" value="PP2C-like"/>
    <property type="match status" value="1"/>
</dbReference>
<gene>
    <name evidence="12" type="ORF">OSB04_025556</name>
</gene>
<evidence type="ECO:0000256" key="3">
    <source>
        <dbReference type="ARBA" id="ARBA00013081"/>
    </source>
</evidence>
<dbReference type="AlphaFoldDB" id="A0AA38SNA8"/>
<dbReference type="PROSITE" id="PS01032">
    <property type="entry name" value="PPM_1"/>
    <property type="match status" value="1"/>
</dbReference>
<dbReference type="PANTHER" id="PTHR47992">
    <property type="entry name" value="PROTEIN PHOSPHATASE"/>
    <property type="match status" value="1"/>
</dbReference>
<comment type="cofactor">
    <cofactor evidence="2">
        <name>Mg(2+)</name>
        <dbReference type="ChEBI" id="CHEBI:18420"/>
    </cofactor>
</comment>
<comment type="similarity">
    <text evidence="9">Belongs to the PP2C family.</text>
</comment>
<comment type="cofactor">
    <cofactor evidence="1">
        <name>Mn(2+)</name>
        <dbReference type="ChEBI" id="CHEBI:29035"/>
    </cofactor>
</comment>
<keyword evidence="4" id="KW-0479">Metal-binding</keyword>
<keyword evidence="7 9" id="KW-0904">Protein phosphatase</keyword>
<keyword evidence="8" id="KW-0464">Manganese</keyword>
<keyword evidence="13" id="KW-1185">Reference proteome</keyword>
<evidence type="ECO:0000256" key="5">
    <source>
        <dbReference type="ARBA" id="ARBA00022801"/>
    </source>
</evidence>
<reference evidence="12" key="1">
    <citation type="submission" date="2023-03" db="EMBL/GenBank/DDBJ databases">
        <title>Chromosome-scale reference genome and RAD-based genetic map of yellow starthistle (Centaurea solstitialis) reveal putative structural variation and QTLs associated with invader traits.</title>
        <authorList>
            <person name="Reatini B."/>
            <person name="Cang F.A."/>
            <person name="Jiang Q."/>
            <person name="Mckibben M.T.W."/>
            <person name="Barker M.S."/>
            <person name="Rieseberg L.H."/>
            <person name="Dlugosch K.M."/>
        </authorList>
    </citation>
    <scope>NUCLEOTIDE SEQUENCE</scope>
    <source>
        <strain evidence="12">CAN-66</strain>
        <tissue evidence="12">Leaf</tissue>
    </source>
</reference>
<evidence type="ECO:0000256" key="10">
    <source>
        <dbReference type="SAM" id="MobiDB-lite"/>
    </source>
</evidence>
<sequence>MRRVYGSRRSEMPIEDDNEDVDSPHKCRERRRRRIEMRRRLASVMAVSAGTDGLEAQKFAAAEEKEDGNAVPPSSSAAAPIASLISDTETPAAPAYGFMSVVGRARVMEDEVSVWTNLCRPEINGYRPVHFFGVFDGHGGHHVSALCKEHMHVIMAEELMRVKPTAGGEVEELWRTAINRCFERMDDMAMSLCQCDGLQNSVVCRFHPQLSLVGSTAVVTLLTPEYIIVANCGDSRAVLCHNGKAVPLSVDHKPEREDERSRIEACGGQIVFSANGARVEGVLAMSRAIGDRFLKQVVTSEPEYTFRKRNGGDTSLILATDGLWDVLTNEMSCEVVRKCQQEDHVTNSVSVSVSSSAAALLVRLAVGRRSNDNISVVVVDLRN</sequence>
<dbReference type="FunFam" id="3.60.40.10:FF:000291">
    <property type="entry name" value="Protein phosphatase 2C 50"/>
    <property type="match status" value="1"/>
</dbReference>
<dbReference type="Gene3D" id="3.60.40.10">
    <property type="entry name" value="PPM-type phosphatase domain"/>
    <property type="match status" value="1"/>
</dbReference>
<organism evidence="12 13">
    <name type="scientific">Centaurea solstitialis</name>
    <name type="common">yellow star-thistle</name>
    <dbReference type="NCBI Taxonomy" id="347529"/>
    <lineage>
        <taxon>Eukaryota</taxon>
        <taxon>Viridiplantae</taxon>
        <taxon>Streptophyta</taxon>
        <taxon>Embryophyta</taxon>
        <taxon>Tracheophyta</taxon>
        <taxon>Spermatophyta</taxon>
        <taxon>Magnoliopsida</taxon>
        <taxon>eudicotyledons</taxon>
        <taxon>Gunneridae</taxon>
        <taxon>Pentapetalae</taxon>
        <taxon>asterids</taxon>
        <taxon>campanulids</taxon>
        <taxon>Asterales</taxon>
        <taxon>Asteraceae</taxon>
        <taxon>Carduoideae</taxon>
        <taxon>Cardueae</taxon>
        <taxon>Centaureinae</taxon>
        <taxon>Centaurea</taxon>
    </lineage>
</organism>
<keyword evidence="5 9" id="KW-0378">Hydrolase</keyword>
<evidence type="ECO:0000256" key="6">
    <source>
        <dbReference type="ARBA" id="ARBA00022842"/>
    </source>
</evidence>
<evidence type="ECO:0000259" key="11">
    <source>
        <dbReference type="PROSITE" id="PS51746"/>
    </source>
</evidence>
<feature type="domain" description="PPM-type phosphatase" evidence="11">
    <location>
        <begin position="95"/>
        <end position="381"/>
    </location>
</feature>
<dbReference type="Proteomes" id="UP001172457">
    <property type="component" value="Chromosome 6"/>
</dbReference>
<dbReference type="CDD" id="cd00143">
    <property type="entry name" value="PP2Cc"/>
    <property type="match status" value="1"/>
</dbReference>
<dbReference type="Pfam" id="PF00481">
    <property type="entry name" value="PP2C"/>
    <property type="match status" value="1"/>
</dbReference>
<dbReference type="InterPro" id="IPR001932">
    <property type="entry name" value="PPM-type_phosphatase-like_dom"/>
</dbReference>
<dbReference type="EC" id="3.1.3.16" evidence="3"/>
<evidence type="ECO:0000256" key="4">
    <source>
        <dbReference type="ARBA" id="ARBA00022723"/>
    </source>
</evidence>
<accession>A0AA38SNA8</accession>
<evidence type="ECO:0000256" key="2">
    <source>
        <dbReference type="ARBA" id="ARBA00001946"/>
    </source>
</evidence>
<feature type="region of interest" description="Disordered" evidence="10">
    <location>
        <begin position="1"/>
        <end position="31"/>
    </location>
</feature>
<evidence type="ECO:0000256" key="8">
    <source>
        <dbReference type="ARBA" id="ARBA00023211"/>
    </source>
</evidence>
<dbReference type="GO" id="GO:0046872">
    <property type="term" value="F:metal ion binding"/>
    <property type="evidence" value="ECO:0007669"/>
    <property type="project" value="UniProtKB-KW"/>
</dbReference>
<evidence type="ECO:0000256" key="9">
    <source>
        <dbReference type="RuleBase" id="RU003465"/>
    </source>
</evidence>
<dbReference type="GO" id="GO:0004722">
    <property type="term" value="F:protein serine/threonine phosphatase activity"/>
    <property type="evidence" value="ECO:0007669"/>
    <property type="project" value="UniProtKB-EC"/>
</dbReference>
<dbReference type="InterPro" id="IPR036457">
    <property type="entry name" value="PPM-type-like_dom_sf"/>
</dbReference>
<evidence type="ECO:0000313" key="13">
    <source>
        <dbReference type="Proteomes" id="UP001172457"/>
    </source>
</evidence>
<dbReference type="InterPro" id="IPR015655">
    <property type="entry name" value="PP2C"/>
</dbReference>
<dbReference type="PROSITE" id="PS51746">
    <property type="entry name" value="PPM_2"/>
    <property type="match status" value="1"/>
</dbReference>
<comment type="caution">
    <text evidence="12">The sequence shown here is derived from an EMBL/GenBank/DDBJ whole genome shotgun (WGS) entry which is preliminary data.</text>
</comment>
<dbReference type="SMART" id="SM00332">
    <property type="entry name" value="PP2Cc"/>
    <property type="match status" value="1"/>
</dbReference>
<dbReference type="InterPro" id="IPR000222">
    <property type="entry name" value="PP2C_BS"/>
</dbReference>
<name>A0AA38SNA8_9ASTR</name>
<evidence type="ECO:0000256" key="7">
    <source>
        <dbReference type="ARBA" id="ARBA00022912"/>
    </source>
</evidence>
<protein>
    <recommendedName>
        <fullName evidence="3">protein-serine/threonine phosphatase</fullName>
        <ecNumber evidence="3">3.1.3.16</ecNumber>
    </recommendedName>
</protein>
<dbReference type="EMBL" id="JARYMX010000006">
    <property type="protein sequence ID" value="KAJ9545849.1"/>
    <property type="molecule type" value="Genomic_DNA"/>
</dbReference>
<proteinExistence type="inferred from homology"/>